<gene>
    <name evidence="5" type="primary">mqnA2</name>
    <name evidence="4" type="synonym">mqnA</name>
    <name evidence="5" type="ORF">CINF_1557</name>
</gene>
<dbReference type="GO" id="GO:0016836">
    <property type="term" value="F:hydro-lyase activity"/>
    <property type="evidence" value="ECO:0007669"/>
    <property type="project" value="UniProtKB-UniRule"/>
</dbReference>
<dbReference type="GO" id="GO:0009234">
    <property type="term" value="P:menaquinone biosynthetic process"/>
    <property type="evidence" value="ECO:0007669"/>
    <property type="project" value="UniProtKB-UniRule"/>
</dbReference>
<dbReference type="EMBL" id="CP049075">
    <property type="protein sequence ID" value="QLI06034.1"/>
    <property type="molecule type" value="Genomic_DNA"/>
</dbReference>
<dbReference type="Gene3D" id="3.40.190.10">
    <property type="entry name" value="Periplasmic binding protein-like II"/>
    <property type="match status" value="2"/>
</dbReference>
<protein>
    <recommendedName>
        <fullName evidence="4">Chorismate dehydratase</fullName>
        <ecNumber evidence="4">4.2.1.151</ecNumber>
    </recommendedName>
    <alternativeName>
        <fullName evidence="4">Menaquinone biosynthetic enzyme MqnA</fullName>
    </alternativeName>
</protein>
<dbReference type="EC" id="4.2.1.151" evidence="4"/>
<evidence type="ECO:0000256" key="1">
    <source>
        <dbReference type="ARBA" id="ARBA00004863"/>
    </source>
</evidence>
<evidence type="ECO:0000256" key="2">
    <source>
        <dbReference type="ARBA" id="ARBA00022428"/>
    </source>
</evidence>
<dbReference type="InterPro" id="IPR003773">
    <property type="entry name" value="Menaquinone_biosynth"/>
</dbReference>
<dbReference type="PANTHER" id="PTHR37690:SF1">
    <property type="entry name" value="CHORISMATE DEHYDRATASE"/>
    <property type="match status" value="1"/>
</dbReference>
<name>A0A7H9CP56_9BACT</name>
<comment type="catalytic activity">
    <reaction evidence="4">
        <text>chorismate = 3-[(1-carboxyvinyl)-oxy]benzoate + H2O</text>
        <dbReference type="Rhea" id="RHEA:40051"/>
        <dbReference type="ChEBI" id="CHEBI:15377"/>
        <dbReference type="ChEBI" id="CHEBI:29748"/>
        <dbReference type="ChEBI" id="CHEBI:76981"/>
        <dbReference type="EC" id="4.2.1.151"/>
    </reaction>
</comment>
<dbReference type="InterPro" id="IPR030868">
    <property type="entry name" value="MqnA"/>
</dbReference>
<organism evidence="5 6">
    <name type="scientific">Candidatus Campylobacter infans</name>
    <dbReference type="NCBI Taxonomy" id="2561898"/>
    <lineage>
        <taxon>Bacteria</taxon>
        <taxon>Pseudomonadati</taxon>
        <taxon>Campylobacterota</taxon>
        <taxon>Epsilonproteobacteria</taxon>
        <taxon>Campylobacterales</taxon>
        <taxon>Campylobacteraceae</taxon>
        <taxon>Campylobacter</taxon>
    </lineage>
</organism>
<keyword evidence="2 4" id="KW-0474">Menaquinone biosynthesis</keyword>
<dbReference type="UniPathway" id="UPA00079"/>
<evidence type="ECO:0000313" key="5">
    <source>
        <dbReference type="EMBL" id="QLI06034.1"/>
    </source>
</evidence>
<evidence type="ECO:0000256" key="4">
    <source>
        <dbReference type="HAMAP-Rule" id="MF_00995"/>
    </source>
</evidence>
<dbReference type="Pfam" id="PF02621">
    <property type="entry name" value="VitK2_biosynth"/>
    <property type="match status" value="1"/>
</dbReference>
<proteinExistence type="inferred from homology"/>
<dbReference type="PANTHER" id="PTHR37690">
    <property type="entry name" value="CHORISMATE DEHYDRATASE"/>
    <property type="match status" value="1"/>
</dbReference>
<dbReference type="Proteomes" id="UP000509414">
    <property type="component" value="Chromosome"/>
</dbReference>
<evidence type="ECO:0000313" key="6">
    <source>
        <dbReference type="Proteomes" id="UP000509414"/>
    </source>
</evidence>
<comment type="function">
    <text evidence="4">Catalyzes the dehydration of chorismate into 3-[(1-carboxyvinyl)oxy]benzoate, a step in the biosynthesis of menaquinone (MK, vitamin K2).</text>
</comment>
<dbReference type="SUPFAM" id="SSF53850">
    <property type="entry name" value="Periplasmic binding protein-like II"/>
    <property type="match status" value="1"/>
</dbReference>
<keyword evidence="3 4" id="KW-0456">Lyase</keyword>
<accession>A0A7H9CP56</accession>
<reference evidence="5 6" key="1">
    <citation type="submission" date="2020-02" db="EMBL/GenBank/DDBJ databases">
        <title>Complete genome sequence of the novel Campylobacter species Candidatus Campylobacter infans.</title>
        <authorList>
            <person name="Duim B."/>
            <person name="Zomer A."/>
            <person name="van der Graaf L."/>
            <person name="Wagenaar J."/>
        </authorList>
    </citation>
    <scope>NUCLEOTIDE SEQUENCE [LARGE SCALE GENOMIC DNA]</scope>
    <source>
        <strain evidence="5 6">19S00001</strain>
    </source>
</reference>
<dbReference type="AlphaFoldDB" id="A0A7H9CP56"/>
<sequence>MQMLFGKIDYLNLLPFHIFLKSMSAQSAFKMASARKTGTPSKLCADLKARRVDAAVISSIQARKYRTLNMGICAKNEVISVLVRKNSPHKLDPASHSSNMLARILGLDGEVIIGDKALQAYLKEGKDNFYDMAELWHKKTNLSFVFGHFAYVKNKSTYEKIIKQFLKTKIKIPRYILNSYAKSRNIPADDILWYLQYLHYNIGLKEKKSLNLFISRARALKFKP</sequence>
<dbReference type="HAMAP" id="MF_00995">
    <property type="entry name" value="MqnA"/>
    <property type="match status" value="1"/>
</dbReference>
<comment type="pathway">
    <text evidence="1 4">Quinol/quinone metabolism; menaquinone biosynthesis.</text>
</comment>
<dbReference type="KEGG" id="cinf:CINF_1557"/>
<comment type="similarity">
    <text evidence="4">Belongs to the MqnA/MqnD family. MqnA subfamily.</text>
</comment>
<evidence type="ECO:0000256" key="3">
    <source>
        <dbReference type="ARBA" id="ARBA00023239"/>
    </source>
</evidence>
<keyword evidence="6" id="KW-1185">Reference proteome</keyword>